<feature type="transmembrane region" description="Helical" evidence="1">
    <location>
        <begin position="49"/>
        <end position="69"/>
    </location>
</feature>
<dbReference type="GO" id="GO:0016747">
    <property type="term" value="F:acyltransferase activity, transferring groups other than amino-acyl groups"/>
    <property type="evidence" value="ECO:0007669"/>
    <property type="project" value="InterPro"/>
</dbReference>
<feature type="transmembrane region" description="Helical" evidence="1">
    <location>
        <begin position="316"/>
        <end position="340"/>
    </location>
</feature>
<dbReference type="InterPro" id="IPR050879">
    <property type="entry name" value="Acyltransferase_3"/>
</dbReference>
<dbReference type="GO" id="GO:0000271">
    <property type="term" value="P:polysaccharide biosynthetic process"/>
    <property type="evidence" value="ECO:0007669"/>
    <property type="project" value="TreeGrafter"/>
</dbReference>
<feature type="transmembrane region" description="Helical" evidence="1">
    <location>
        <begin position="225"/>
        <end position="245"/>
    </location>
</feature>
<feature type="transmembrane region" description="Helical" evidence="1">
    <location>
        <begin position="142"/>
        <end position="161"/>
    </location>
</feature>
<evidence type="ECO:0000259" key="2">
    <source>
        <dbReference type="Pfam" id="PF01757"/>
    </source>
</evidence>
<dbReference type="PATRIC" id="fig|361041.3.peg.2731"/>
<feature type="transmembrane region" description="Helical" evidence="1">
    <location>
        <begin position="90"/>
        <end position="109"/>
    </location>
</feature>
<dbReference type="AlphaFoldDB" id="A0A0F5L2J3"/>
<dbReference type="Pfam" id="PF01757">
    <property type="entry name" value="Acyl_transf_3"/>
    <property type="match status" value="1"/>
</dbReference>
<dbReference type="PANTHER" id="PTHR23028:SF131">
    <property type="entry name" value="BLR2367 PROTEIN"/>
    <property type="match status" value="1"/>
</dbReference>
<dbReference type="EMBL" id="LAJG01000042">
    <property type="protein sequence ID" value="KKB76435.1"/>
    <property type="molecule type" value="Genomic_DNA"/>
</dbReference>
<proteinExistence type="predicted"/>
<dbReference type="GO" id="GO:0016020">
    <property type="term" value="C:membrane"/>
    <property type="evidence" value="ECO:0007669"/>
    <property type="project" value="TreeGrafter"/>
</dbReference>
<evidence type="ECO:0000313" key="4">
    <source>
        <dbReference type="Proteomes" id="UP000033514"/>
    </source>
</evidence>
<comment type="caution">
    <text evidence="3">The sequence shown here is derived from an EMBL/GenBank/DDBJ whole genome shotgun (WGS) entry which is preliminary data.</text>
</comment>
<keyword evidence="1" id="KW-0812">Transmembrane</keyword>
<accession>A0A0F5L2J3</accession>
<dbReference type="STRING" id="361041.VW35_16645"/>
<feature type="transmembrane region" description="Helical" evidence="1">
    <location>
        <begin position="251"/>
        <end position="269"/>
    </location>
</feature>
<dbReference type="Proteomes" id="UP000033514">
    <property type="component" value="Unassembled WGS sequence"/>
</dbReference>
<evidence type="ECO:0000256" key="1">
    <source>
        <dbReference type="SAM" id="Phobius"/>
    </source>
</evidence>
<protein>
    <recommendedName>
        <fullName evidence="2">Acyltransferase 3 domain-containing protein</fullName>
    </recommendedName>
</protein>
<feature type="transmembrane region" description="Helical" evidence="1">
    <location>
        <begin position="193"/>
        <end position="213"/>
    </location>
</feature>
<feature type="transmembrane region" description="Helical" evidence="1">
    <location>
        <begin position="20"/>
        <end position="37"/>
    </location>
</feature>
<dbReference type="PANTHER" id="PTHR23028">
    <property type="entry name" value="ACETYLTRANSFERASE"/>
    <property type="match status" value="1"/>
</dbReference>
<dbReference type="InterPro" id="IPR002656">
    <property type="entry name" value="Acyl_transf_3_dom"/>
</dbReference>
<feature type="domain" description="Acyltransferase 3" evidence="2">
    <location>
        <begin position="16"/>
        <end position="327"/>
    </location>
</feature>
<organism evidence="3 4">
    <name type="scientific">Devosia soli</name>
    <dbReference type="NCBI Taxonomy" id="361041"/>
    <lineage>
        <taxon>Bacteria</taxon>
        <taxon>Pseudomonadati</taxon>
        <taxon>Pseudomonadota</taxon>
        <taxon>Alphaproteobacteria</taxon>
        <taxon>Hyphomicrobiales</taxon>
        <taxon>Devosiaceae</taxon>
        <taxon>Devosia</taxon>
    </lineage>
</organism>
<feature type="transmembrane region" description="Helical" evidence="1">
    <location>
        <begin position="289"/>
        <end position="310"/>
    </location>
</feature>
<gene>
    <name evidence="3" type="ORF">VW35_16645</name>
</gene>
<keyword evidence="1" id="KW-1133">Transmembrane helix</keyword>
<name>A0A0F5L2J3_9HYPH</name>
<evidence type="ECO:0000313" key="3">
    <source>
        <dbReference type="EMBL" id="KKB76435.1"/>
    </source>
</evidence>
<keyword evidence="1" id="KW-0472">Membrane</keyword>
<keyword evidence="4" id="KW-1185">Reference proteome</keyword>
<feature type="transmembrane region" description="Helical" evidence="1">
    <location>
        <begin position="168"/>
        <end position="187"/>
    </location>
</feature>
<reference evidence="3 4" key="1">
    <citation type="submission" date="2015-03" db="EMBL/GenBank/DDBJ databases">
        <authorList>
            <person name="Hassan Y.I."/>
            <person name="Lepp D."/>
            <person name="Zhou T."/>
        </authorList>
    </citation>
    <scope>NUCLEOTIDE SEQUENCE [LARGE SCALE GENOMIC DNA]</scope>
    <source>
        <strain evidence="3 4">GH2-10</strain>
    </source>
</reference>
<sequence length="354" mass="38859">MGSISLGADAMQGKIVAIQYLRALAALLVLASHALLYPLAAENLTYGRLGWLGVILFFVISGFIVVSVTEGGRFDGRQFLRRRILRVVPLYWGFTLIAAALALVAPQLFKTTVFDGEQLALSLAFIPFYNAASEGLHPLYKLGWTLNYEMFFYACFALLAMLPARGRVVWLTLGYLSLAVLGFFLAPKAAIPQFYTSFLPLAFVAGCWIGLLHIEGRVLRVPRPVMLAIILLGFFGLLEGFAWDHGLVEDATAFVGLLALSIALVMLALRIEGRLPRLIWLEKLGNASYSIYLVHIFAVALLAGFGLRVLGPIVPGAVAIVTVIAIAGGVWLGLLLYRFVELPLMHRLRRRKDP</sequence>